<name>A0A2W1NPQ7_9FLAO</name>
<protein>
    <submittedName>
        <fullName evidence="1">Uncharacterized protein</fullName>
    </submittedName>
</protein>
<organism evidence="1 2">
    <name type="scientific">Putridiphycobacter roseus</name>
    <dbReference type="NCBI Taxonomy" id="2219161"/>
    <lineage>
        <taxon>Bacteria</taxon>
        <taxon>Pseudomonadati</taxon>
        <taxon>Bacteroidota</taxon>
        <taxon>Flavobacteriia</taxon>
        <taxon>Flavobacteriales</taxon>
        <taxon>Crocinitomicaceae</taxon>
        <taxon>Putridiphycobacter</taxon>
    </lineage>
</organism>
<accession>A0A2W1NPQ7</accession>
<evidence type="ECO:0000313" key="1">
    <source>
        <dbReference type="EMBL" id="PZE17612.1"/>
    </source>
</evidence>
<gene>
    <name evidence="1" type="ORF">DNU06_07220</name>
</gene>
<keyword evidence="2" id="KW-1185">Reference proteome</keyword>
<sequence length="190" mass="22824">MHTIEPYYNWRGLYIADEDERSPFFGRIYSEFEFTDSIYNYVIHPQWDNIGSPSLYIKILYADYEEGYCILELMGEWNDAIENDIMTLKRDVVELLMMEGIHKFILIGENILNFHASDDCYYEEWFDEVEDEDGWIAFVNFRTHVIEEFKAENIDYFVVSEGELEDVAWRTQTPQQFFQSISQYVMKRLA</sequence>
<dbReference type="OrthoDB" id="653988at2"/>
<reference evidence="1 2" key="1">
    <citation type="submission" date="2018-06" db="EMBL/GenBank/DDBJ databases">
        <title>The draft genome sequence of Crocinitomix sp. SM1701.</title>
        <authorList>
            <person name="Zhang X."/>
        </authorList>
    </citation>
    <scope>NUCLEOTIDE SEQUENCE [LARGE SCALE GENOMIC DNA]</scope>
    <source>
        <strain evidence="1 2">SM1701</strain>
    </source>
</reference>
<dbReference type="RefSeq" id="WP_111062572.1">
    <property type="nucleotide sequence ID" value="NZ_JBHUCU010000027.1"/>
</dbReference>
<dbReference type="EMBL" id="QKSB01000003">
    <property type="protein sequence ID" value="PZE17612.1"/>
    <property type="molecule type" value="Genomic_DNA"/>
</dbReference>
<proteinExistence type="predicted"/>
<dbReference type="AlphaFoldDB" id="A0A2W1NPQ7"/>
<dbReference type="Proteomes" id="UP000249248">
    <property type="component" value="Unassembled WGS sequence"/>
</dbReference>
<comment type="caution">
    <text evidence="1">The sequence shown here is derived from an EMBL/GenBank/DDBJ whole genome shotgun (WGS) entry which is preliminary data.</text>
</comment>
<evidence type="ECO:0000313" key="2">
    <source>
        <dbReference type="Proteomes" id="UP000249248"/>
    </source>
</evidence>